<evidence type="ECO:0000256" key="3">
    <source>
        <dbReference type="ARBA" id="ARBA00022448"/>
    </source>
</evidence>
<dbReference type="InterPro" id="IPR006059">
    <property type="entry name" value="SBP"/>
</dbReference>
<protein>
    <submittedName>
        <fullName evidence="6">Extracellular solute-binding protein</fullName>
    </submittedName>
</protein>
<comment type="similarity">
    <text evidence="2">Belongs to the bacterial solute-binding protein 1 family.</text>
</comment>
<reference evidence="6 7" key="1">
    <citation type="submission" date="2020-04" db="EMBL/GenBank/DDBJ databases">
        <title>Ramlibacter sp. G-1-2-2 isolated from soil.</title>
        <authorList>
            <person name="Dahal R.H."/>
        </authorList>
    </citation>
    <scope>NUCLEOTIDE SEQUENCE [LARGE SCALE GENOMIC DNA]</scope>
    <source>
        <strain evidence="6 7">G-1-2-2</strain>
    </source>
</reference>
<dbReference type="RefSeq" id="WP_169417489.1">
    <property type="nucleotide sequence ID" value="NZ_JABBFX010000001.1"/>
</dbReference>
<comment type="caution">
    <text evidence="6">The sequence shown here is derived from an EMBL/GenBank/DDBJ whole genome shotgun (WGS) entry which is preliminary data.</text>
</comment>
<dbReference type="InterPro" id="IPR006311">
    <property type="entry name" value="TAT_signal"/>
</dbReference>
<evidence type="ECO:0000313" key="7">
    <source>
        <dbReference type="Proteomes" id="UP000541185"/>
    </source>
</evidence>
<sequence>MRSVAPTRRQLLQAAGATAALAGAGLAFPAIAQSMKFAGVKLRGATYQHGFFNHLKKYIPEFEQATGMTVDLQVSAFPIYNQQADLELSSGGSSWDFCNVTFIFAARWVAAGLLQDLDTFAHDAKYTPASWKPDDFVKGAQLPYVGANGRTYGYSWEGGAMLMGISRMDLMKKYGQKVPTTFDELGKVAEAIHGKEDVTGFVSSNLHHWFLPPYMQGFGGDVFVNPPSNITPALDTPAAIEATDFYSRLLAKYSPQGVLGYTEDQARAALIGGRSNIFIHSSSWVTAMLTAPESKVKDTALVTRMPAGPKGDFPASNSQGLGIPKNAKNKEAAWEFIKWALSPEISARIVKDTGHSSICRRSIIESADYKKINTINGQDLGKLYLDVLDQPAKTRNYMAYRTVKEFPLVGDAINKGVERVVSGQMKAADSMKAAQEAALDALRRAGAVPGGEGGPAGRHRPAGSKV</sequence>
<dbReference type="GO" id="GO:0042597">
    <property type="term" value="C:periplasmic space"/>
    <property type="evidence" value="ECO:0007669"/>
    <property type="project" value="UniProtKB-SubCell"/>
</dbReference>
<proteinExistence type="inferred from homology"/>
<dbReference type="PANTHER" id="PTHR43649">
    <property type="entry name" value="ARABINOSE-BINDING PROTEIN-RELATED"/>
    <property type="match status" value="1"/>
</dbReference>
<dbReference type="AlphaFoldDB" id="A0A848H160"/>
<evidence type="ECO:0000256" key="1">
    <source>
        <dbReference type="ARBA" id="ARBA00004418"/>
    </source>
</evidence>
<evidence type="ECO:0000256" key="5">
    <source>
        <dbReference type="SAM" id="MobiDB-lite"/>
    </source>
</evidence>
<dbReference type="Proteomes" id="UP000541185">
    <property type="component" value="Unassembled WGS sequence"/>
</dbReference>
<feature type="compositionally biased region" description="Basic residues" evidence="5">
    <location>
        <begin position="457"/>
        <end position="466"/>
    </location>
</feature>
<dbReference type="NCBIfam" id="TIGR01409">
    <property type="entry name" value="TAT_signal_seq"/>
    <property type="match status" value="1"/>
</dbReference>
<dbReference type="PROSITE" id="PS51318">
    <property type="entry name" value="TAT"/>
    <property type="match status" value="1"/>
</dbReference>
<dbReference type="Gene3D" id="3.40.190.10">
    <property type="entry name" value="Periplasmic binding protein-like II"/>
    <property type="match status" value="2"/>
</dbReference>
<accession>A0A848H160</accession>
<dbReference type="SUPFAM" id="SSF53850">
    <property type="entry name" value="Periplasmic binding protein-like II"/>
    <property type="match status" value="1"/>
</dbReference>
<feature type="region of interest" description="Disordered" evidence="5">
    <location>
        <begin position="444"/>
        <end position="466"/>
    </location>
</feature>
<name>A0A848H160_9BURK</name>
<organism evidence="6 7">
    <name type="scientific">Ramlibacter agri</name>
    <dbReference type="NCBI Taxonomy" id="2728837"/>
    <lineage>
        <taxon>Bacteria</taxon>
        <taxon>Pseudomonadati</taxon>
        <taxon>Pseudomonadota</taxon>
        <taxon>Betaproteobacteria</taxon>
        <taxon>Burkholderiales</taxon>
        <taxon>Comamonadaceae</taxon>
        <taxon>Ramlibacter</taxon>
    </lineage>
</organism>
<dbReference type="Pfam" id="PF01547">
    <property type="entry name" value="SBP_bac_1"/>
    <property type="match status" value="1"/>
</dbReference>
<keyword evidence="3" id="KW-0813">Transport</keyword>
<dbReference type="InterPro" id="IPR019546">
    <property type="entry name" value="TAT_signal_bac_arc"/>
</dbReference>
<comment type="subcellular location">
    <subcellularLocation>
        <location evidence="1">Periplasm</location>
    </subcellularLocation>
</comment>
<dbReference type="EMBL" id="JABBFX010000001">
    <property type="protein sequence ID" value="NML43269.1"/>
    <property type="molecule type" value="Genomic_DNA"/>
</dbReference>
<gene>
    <name evidence="6" type="ORF">HHL11_05870</name>
</gene>
<evidence type="ECO:0000256" key="4">
    <source>
        <dbReference type="ARBA" id="ARBA00022729"/>
    </source>
</evidence>
<keyword evidence="7" id="KW-1185">Reference proteome</keyword>
<dbReference type="PANTHER" id="PTHR43649:SF34">
    <property type="entry name" value="ABC TRANSPORTER PERIPLASMIC-BINDING PROTEIN YCJN-RELATED"/>
    <property type="match status" value="1"/>
</dbReference>
<dbReference type="InterPro" id="IPR050490">
    <property type="entry name" value="Bact_solute-bd_prot1"/>
</dbReference>
<evidence type="ECO:0000256" key="2">
    <source>
        <dbReference type="ARBA" id="ARBA00008520"/>
    </source>
</evidence>
<keyword evidence="4" id="KW-0732">Signal</keyword>
<evidence type="ECO:0000313" key="6">
    <source>
        <dbReference type="EMBL" id="NML43269.1"/>
    </source>
</evidence>